<sequence length="42" mass="4806">MACCAIETPRLEGIGLRIYPFIIVPKEICPTFREDKRVLKKG</sequence>
<gene>
    <name evidence="1" type="ORF">Metus_0091</name>
</gene>
<reference evidence="1 2" key="1">
    <citation type="submission" date="2018-12" db="EMBL/GenBank/DDBJ databases">
        <title>The complete genome of the methanogenic archaea of the candidate phylum Verstraetearchaeota, obtained from the metagenome of underground thermal water.</title>
        <authorList>
            <person name="Kadnikov V.V."/>
            <person name="Mardanov A.V."/>
            <person name="Beletsky A.V."/>
            <person name="Karnachuk O.V."/>
            <person name="Ravin N.V."/>
        </authorList>
    </citation>
    <scope>NUCLEOTIDE SEQUENCE [LARGE SCALE GENOMIC DNA]</scope>
    <source>
        <strain evidence="1">Ch88</strain>
    </source>
</reference>
<protein>
    <submittedName>
        <fullName evidence="1">Uncharacterized protein</fullName>
    </submittedName>
</protein>
<dbReference type="AlphaFoldDB" id="A0A444L8Z3"/>
<dbReference type="Proteomes" id="UP000288215">
    <property type="component" value="Unassembled WGS sequence"/>
</dbReference>
<accession>A0A444L8Z3</accession>
<dbReference type="EMBL" id="RXGA01000001">
    <property type="protein sequence ID" value="RWX74066.1"/>
    <property type="molecule type" value="Genomic_DNA"/>
</dbReference>
<proteinExistence type="predicted"/>
<name>A0A444L8Z3_METS7</name>
<evidence type="ECO:0000313" key="2">
    <source>
        <dbReference type="Proteomes" id="UP000288215"/>
    </source>
</evidence>
<comment type="caution">
    <text evidence="1">The sequence shown here is derived from an EMBL/GenBank/DDBJ whole genome shotgun (WGS) entry which is preliminary data.</text>
</comment>
<organism evidence="1 2">
    <name type="scientific">Methanosuratincola subterraneus</name>
    <dbReference type="NCBI Taxonomy" id="2593994"/>
    <lineage>
        <taxon>Archaea</taxon>
        <taxon>Thermoproteota</taxon>
        <taxon>Methanosuratincolia</taxon>
        <taxon>Candidatus Methanomethylicales</taxon>
        <taxon>Candidatus Methanomethylicaceae</taxon>
        <taxon>Candidatus Methanosuratincola (ex Vanwonterghem et al. 2016)</taxon>
    </lineage>
</organism>
<evidence type="ECO:0000313" key="1">
    <source>
        <dbReference type="EMBL" id="RWX74066.1"/>
    </source>
</evidence>